<dbReference type="Proteomes" id="UP000557872">
    <property type="component" value="Unassembled WGS sequence"/>
</dbReference>
<dbReference type="PANTHER" id="PTHR43212:SF3">
    <property type="entry name" value="QUERCETIN 2,3-DIOXYGENASE"/>
    <property type="match status" value="1"/>
</dbReference>
<evidence type="ECO:0000313" key="8">
    <source>
        <dbReference type="Proteomes" id="UP000557872"/>
    </source>
</evidence>
<dbReference type="Pfam" id="PF17954">
    <property type="entry name" value="Pirin_C_2"/>
    <property type="match status" value="1"/>
</dbReference>
<feature type="binding site" evidence="2">
    <location>
        <position position="119"/>
    </location>
    <ligand>
        <name>Fe cation</name>
        <dbReference type="ChEBI" id="CHEBI:24875"/>
    </ligand>
</feature>
<evidence type="ECO:0000313" key="7">
    <source>
        <dbReference type="EMBL" id="NWK57069.1"/>
    </source>
</evidence>
<protein>
    <submittedName>
        <fullName evidence="7">Pirin family protein</fullName>
    </submittedName>
</protein>
<reference evidence="7 8" key="1">
    <citation type="submission" date="2020-07" db="EMBL/GenBank/DDBJ databases">
        <title>Roseicoccus Jingziensis gen. nov., sp. nov., isolated from coastal seawater.</title>
        <authorList>
            <person name="Feng X."/>
        </authorList>
    </citation>
    <scope>NUCLEOTIDE SEQUENCE [LARGE SCALE GENOMIC DNA]</scope>
    <source>
        <strain evidence="7 8">N1E253</strain>
    </source>
</reference>
<evidence type="ECO:0000256" key="1">
    <source>
        <dbReference type="ARBA" id="ARBA00008416"/>
    </source>
</evidence>
<feature type="binding site" evidence="2">
    <location>
        <position position="73"/>
    </location>
    <ligand>
        <name>Fe cation</name>
        <dbReference type="ChEBI" id="CHEBI:24875"/>
    </ligand>
</feature>
<organism evidence="7 8">
    <name type="scientific">Oceaniferula marina</name>
    <dbReference type="NCBI Taxonomy" id="2748318"/>
    <lineage>
        <taxon>Bacteria</taxon>
        <taxon>Pseudomonadati</taxon>
        <taxon>Verrucomicrobiota</taxon>
        <taxon>Verrucomicrobiia</taxon>
        <taxon>Verrucomicrobiales</taxon>
        <taxon>Verrucomicrobiaceae</taxon>
        <taxon>Oceaniferula</taxon>
    </lineage>
</organism>
<evidence type="ECO:0000256" key="4">
    <source>
        <dbReference type="SAM" id="MobiDB-lite"/>
    </source>
</evidence>
<feature type="binding site" evidence="2">
    <location>
        <position position="117"/>
    </location>
    <ligand>
        <name>Fe cation</name>
        <dbReference type="ChEBI" id="CHEBI:24875"/>
    </ligand>
</feature>
<name>A0A851GIR2_9BACT</name>
<evidence type="ECO:0000259" key="6">
    <source>
        <dbReference type="Pfam" id="PF17954"/>
    </source>
</evidence>
<comment type="cofactor">
    <cofactor evidence="2">
        <name>Fe cation</name>
        <dbReference type="ChEBI" id="CHEBI:24875"/>
    </cofactor>
    <text evidence="2">Binds 1 Fe cation per subunit.</text>
</comment>
<gene>
    <name evidence="7" type="ORF">HW115_15710</name>
</gene>
<feature type="domain" description="Pirin N-terminal" evidence="5">
    <location>
        <begin position="26"/>
        <end position="135"/>
    </location>
</feature>
<accession>A0A851GIR2</accession>
<dbReference type="PIRSF" id="PIRSF006232">
    <property type="entry name" value="Pirin"/>
    <property type="match status" value="1"/>
</dbReference>
<proteinExistence type="inferred from homology"/>
<feature type="region of interest" description="Disordered" evidence="4">
    <location>
        <begin position="1"/>
        <end position="21"/>
    </location>
</feature>
<dbReference type="GO" id="GO:0046872">
    <property type="term" value="F:metal ion binding"/>
    <property type="evidence" value="ECO:0007669"/>
    <property type="project" value="UniProtKB-KW"/>
</dbReference>
<evidence type="ECO:0000256" key="2">
    <source>
        <dbReference type="PIRSR" id="PIRSR006232-1"/>
    </source>
</evidence>
<feature type="domain" description="Quercetin 2,3-dioxygenase C-terminal cupin" evidence="6">
    <location>
        <begin position="162"/>
        <end position="247"/>
    </location>
</feature>
<dbReference type="InterPro" id="IPR041602">
    <property type="entry name" value="Quercetinase_C"/>
</dbReference>
<dbReference type="Gene3D" id="2.60.120.10">
    <property type="entry name" value="Jelly Rolls"/>
    <property type="match status" value="2"/>
</dbReference>
<comment type="similarity">
    <text evidence="1 3">Belongs to the pirin family.</text>
</comment>
<dbReference type="EMBL" id="JACBAZ010000008">
    <property type="protein sequence ID" value="NWK57069.1"/>
    <property type="molecule type" value="Genomic_DNA"/>
</dbReference>
<comment type="caution">
    <text evidence="7">The sequence shown here is derived from an EMBL/GenBank/DDBJ whole genome shotgun (WGS) entry which is preliminary data.</text>
</comment>
<dbReference type="CDD" id="cd02910">
    <property type="entry name" value="cupin_Yhhw_N"/>
    <property type="match status" value="1"/>
</dbReference>
<keyword evidence="2" id="KW-0479">Metal-binding</keyword>
<feature type="binding site" evidence="2">
    <location>
        <position position="75"/>
    </location>
    <ligand>
        <name>Fe cation</name>
        <dbReference type="ChEBI" id="CHEBI:24875"/>
    </ligand>
</feature>
<dbReference type="SUPFAM" id="SSF51182">
    <property type="entry name" value="RmlC-like cupins"/>
    <property type="match status" value="1"/>
</dbReference>
<keyword evidence="2" id="KW-0408">Iron</keyword>
<dbReference type="PANTHER" id="PTHR43212">
    <property type="entry name" value="QUERCETIN 2,3-DIOXYGENASE"/>
    <property type="match status" value="1"/>
</dbReference>
<dbReference type="InterPro" id="IPR011051">
    <property type="entry name" value="RmlC_Cupin_sf"/>
</dbReference>
<dbReference type="InterPro" id="IPR003829">
    <property type="entry name" value="Pirin_N_dom"/>
</dbReference>
<dbReference type="InterPro" id="IPR014710">
    <property type="entry name" value="RmlC-like_jellyroll"/>
</dbReference>
<dbReference type="InterPro" id="IPR012093">
    <property type="entry name" value="Pirin"/>
</dbReference>
<evidence type="ECO:0000259" key="5">
    <source>
        <dbReference type="Pfam" id="PF02678"/>
    </source>
</evidence>
<dbReference type="Pfam" id="PF02678">
    <property type="entry name" value="Pirin"/>
    <property type="match status" value="1"/>
</dbReference>
<dbReference type="AlphaFoldDB" id="A0A851GIR2"/>
<evidence type="ECO:0000256" key="3">
    <source>
        <dbReference type="RuleBase" id="RU003457"/>
    </source>
</evidence>
<sequence>MTSSTQRTPEKIPLPDSIRIRRSDDRGHINHGWLDARHSFSFGNYYDPDHMGFGSLRVINDDRIAPGKGFDMHPHSAMEIFTYIISGELEHRDSMGNGRIIKAGEFQYMSAGDGVMHSESNPSTEQSVHLLQIWITPNQSGGPPLYADMDTNALKKKNSLSLFASRDGRNGSQTMRQNAEIFFGHLESGAKPFVPPQSPFDQHYLHLIKGQLDLAGHTLHQGDAAMIHGATPGIVANEDAEFLYFNLSSTNQPQK</sequence>
<keyword evidence="8" id="KW-1185">Reference proteome</keyword>